<dbReference type="EMBL" id="AP009153">
    <property type="protein sequence ID" value="BAH38731.1"/>
    <property type="molecule type" value="Genomic_DNA"/>
</dbReference>
<keyword evidence="7 13" id="KW-0808">Transferase</keyword>
<dbReference type="KEGG" id="gau:GAU_1689"/>
<feature type="binding site" evidence="13">
    <location>
        <begin position="10"/>
        <end position="17"/>
    </location>
    <ligand>
        <name>ATP</name>
        <dbReference type="ChEBI" id="CHEBI:30616"/>
    </ligand>
</feature>
<dbReference type="OrthoDB" id="9808150at2"/>
<organism evidence="15 16">
    <name type="scientific">Gemmatimonas aurantiaca (strain DSM 14586 / JCM 11422 / NBRC 100505 / T-27)</name>
    <dbReference type="NCBI Taxonomy" id="379066"/>
    <lineage>
        <taxon>Bacteria</taxon>
        <taxon>Pseudomonadati</taxon>
        <taxon>Gemmatimonadota</taxon>
        <taxon>Gemmatimonadia</taxon>
        <taxon>Gemmatimonadales</taxon>
        <taxon>Gemmatimonadaceae</taxon>
        <taxon>Gemmatimonas</taxon>
    </lineage>
</organism>
<dbReference type="Pfam" id="PF00625">
    <property type="entry name" value="Guanylate_kin"/>
    <property type="match status" value="1"/>
</dbReference>
<evidence type="ECO:0000256" key="11">
    <source>
        <dbReference type="ARBA" id="ARBA00030128"/>
    </source>
</evidence>
<reference evidence="16" key="1">
    <citation type="submission" date="2006-03" db="EMBL/GenBank/DDBJ databases">
        <title>Complete genome sequence of Gemmatimonas aurantiaca T-27 that represents a novel phylum Gemmatimonadetes.</title>
        <authorList>
            <person name="Takasaki K."/>
            <person name="Ichikawa N."/>
            <person name="Miura H."/>
            <person name="Matsushita S."/>
            <person name="Watanabe Y."/>
            <person name="Oguchi A."/>
            <person name="Ankai A."/>
            <person name="Yashiro I."/>
            <person name="Takahashi M."/>
            <person name="Terui Y."/>
            <person name="Fukui S."/>
            <person name="Yokoyama H."/>
            <person name="Tanikawa S."/>
            <person name="Hanada S."/>
            <person name="Kamagata Y."/>
            <person name="Fujita N."/>
        </authorList>
    </citation>
    <scope>NUCLEOTIDE SEQUENCE [LARGE SCALE GENOMIC DNA]</scope>
    <source>
        <strain evidence="16">T-27 / DSM 14586 / JCM 11422 / NBRC 100505</strain>
    </source>
</reference>
<evidence type="ECO:0000256" key="4">
    <source>
        <dbReference type="ARBA" id="ARBA00012961"/>
    </source>
</evidence>
<evidence type="ECO:0000256" key="13">
    <source>
        <dbReference type="HAMAP-Rule" id="MF_00328"/>
    </source>
</evidence>
<accession>C1A921</accession>
<dbReference type="InterPro" id="IPR008144">
    <property type="entry name" value="Guanylate_kin-like_dom"/>
</dbReference>
<dbReference type="STRING" id="379066.GAU_1689"/>
<evidence type="ECO:0000256" key="6">
    <source>
        <dbReference type="ARBA" id="ARBA00022490"/>
    </source>
</evidence>
<comment type="similarity">
    <text evidence="3 13">Belongs to the guanylate kinase family.</text>
</comment>
<evidence type="ECO:0000256" key="8">
    <source>
        <dbReference type="ARBA" id="ARBA00022741"/>
    </source>
</evidence>
<dbReference type="AlphaFoldDB" id="C1A921"/>
<dbReference type="Gene3D" id="3.40.50.300">
    <property type="entry name" value="P-loop containing nucleotide triphosphate hydrolases"/>
    <property type="match status" value="1"/>
</dbReference>
<evidence type="ECO:0000256" key="2">
    <source>
        <dbReference type="ARBA" id="ARBA00004496"/>
    </source>
</evidence>
<evidence type="ECO:0000256" key="3">
    <source>
        <dbReference type="ARBA" id="ARBA00005790"/>
    </source>
</evidence>
<dbReference type="SMART" id="SM00072">
    <property type="entry name" value="GuKc"/>
    <property type="match status" value="1"/>
</dbReference>
<dbReference type="SUPFAM" id="SSF52540">
    <property type="entry name" value="P-loop containing nucleoside triphosphate hydrolases"/>
    <property type="match status" value="1"/>
</dbReference>
<dbReference type="GO" id="GO:0004385">
    <property type="term" value="F:GMP kinase activity"/>
    <property type="evidence" value="ECO:0007669"/>
    <property type="project" value="UniProtKB-UniRule"/>
</dbReference>
<proteinExistence type="inferred from homology"/>
<evidence type="ECO:0000313" key="15">
    <source>
        <dbReference type="EMBL" id="BAH38731.1"/>
    </source>
</evidence>
<evidence type="ECO:0000256" key="5">
    <source>
        <dbReference type="ARBA" id="ARBA00016296"/>
    </source>
</evidence>
<dbReference type="InterPro" id="IPR008145">
    <property type="entry name" value="GK/Ca_channel_bsu"/>
</dbReference>
<evidence type="ECO:0000256" key="10">
    <source>
        <dbReference type="ARBA" id="ARBA00022840"/>
    </source>
</evidence>
<dbReference type="RefSeq" id="WP_012683178.1">
    <property type="nucleotide sequence ID" value="NC_012489.1"/>
</dbReference>
<dbReference type="PROSITE" id="PS00856">
    <property type="entry name" value="GUANYLATE_KINASE_1"/>
    <property type="match status" value="1"/>
</dbReference>
<dbReference type="Proteomes" id="UP000002209">
    <property type="component" value="Chromosome"/>
</dbReference>
<evidence type="ECO:0000256" key="9">
    <source>
        <dbReference type="ARBA" id="ARBA00022777"/>
    </source>
</evidence>
<comment type="catalytic activity">
    <reaction evidence="12 13">
        <text>GMP + ATP = GDP + ADP</text>
        <dbReference type="Rhea" id="RHEA:20780"/>
        <dbReference type="ChEBI" id="CHEBI:30616"/>
        <dbReference type="ChEBI" id="CHEBI:58115"/>
        <dbReference type="ChEBI" id="CHEBI:58189"/>
        <dbReference type="ChEBI" id="CHEBI:456216"/>
        <dbReference type="EC" id="2.7.4.8"/>
    </reaction>
</comment>
<dbReference type="CDD" id="cd00071">
    <property type="entry name" value="GMPK"/>
    <property type="match status" value="1"/>
</dbReference>
<sequence length="215" mass="23903">MSAFPVILSAPSGGGKTTIARRLLERRSDLGYSVSCTTRAPRDGEVDGRDYRFLTSDAFLTARDAGEFAEWAEVHGNFYGTLRSEVERVLASGQHVLMDIDVQGARQFHAAFPDTVLIFVLPPSGEVLKTRLSARKSESRERLLVRLRNARSELGEVGRYHYVVVNDNLDRAVDQVSAIIDAEGLRHDRVHAVEAQVEALIAQLEQEIHVFSRGD</sequence>
<dbReference type="HAMAP" id="MF_00328">
    <property type="entry name" value="Guanylate_kinase"/>
    <property type="match status" value="1"/>
</dbReference>
<dbReference type="EC" id="2.7.4.8" evidence="4 13"/>
<dbReference type="InterPro" id="IPR020590">
    <property type="entry name" value="Guanylate_kinase_CS"/>
</dbReference>
<dbReference type="NCBIfam" id="TIGR03263">
    <property type="entry name" value="guanyl_kin"/>
    <property type="match status" value="1"/>
</dbReference>
<feature type="domain" description="Guanylate kinase-like" evidence="14">
    <location>
        <begin position="3"/>
        <end position="181"/>
    </location>
</feature>
<evidence type="ECO:0000313" key="16">
    <source>
        <dbReference type="Proteomes" id="UP000002209"/>
    </source>
</evidence>
<evidence type="ECO:0000256" key="1">
    <source>
        <dbReference type="ARBA" id="ARBA00003531"/>
    </source>
</evidence>
<dbReference type="HOGENOM" id="CLU_001715_1_2_0"/>
<dbReference type="InterPro" id="IPR027417">
    <property type="entry name" value="P-loop_NTPase"/>
</dbReference>
<keyword evidence="10 13" id="KW-0067">ATP-binding</keyword>
<keyword evidence="16" id="KW-1185">Reference proteome</keyword>
<comment type="function">
    <text evidence="1 13">Essential for recycling GMP and indirectly, cGMP.</text>
</comment>
<evidence type="ECO:0000259" key="14">
    <source>
        <dbReference type="PROSITE" id="PS50052"/>
    </source>
</evidence>
<evidence type="ECO:0000256" key="7">
    <source>
        <dbReference type="ARBA" id="ARBA00022679"/>
    </source>
</evidence>
<keyword evidence="6 13" id="KW-0963">Cytoplasm</keyword>
<dbReference type="PANTHER" id="PTHR23117:SF13">
    <property type="entry name" value="GUANYLATE KINASE"/>
    <property type="match status" value="1"/>
</dbReference>
<keyword evidence="9 13" id="KW-0418">Kinase</keyword>
<dbReference type="GO" id="GO:0005524">
    <property type="term" value="F:ATP binding"/>
    <property type="evidence" value="ECO:0007669"/>
    <property type="project" value="UniProtKB-UniRule"/>
</dbReference>
<dbReference type="GO" id="GO:0005829">
    <property type="term" value="C:cytosol"/>
    <property type="evidence" value="ECO:0007669"/>
    <property type="project" value="TreeGrafter"/>
</dbReference>
<dbReference type="PROSITE" id="PS50052">
    <property type="entry name" value="GUANYLATE_KINASE_2"/>
    <property type="match status" value="1"/>
</dbReference>
<dbReference type="eggNOG" id="COG0194">
    <property type="taxonomic scope" value="Bacteria"/>
</dbReference>
<comment type="subcellular location">
    <subcellularLocation>
        <location evidence="2 13">Cytoplasm</location>
    </subcellularLocation>
</comment>
<dbReference type="PANTHER" id="PTHR23117">
    <property type="entry name" value="GUANYLATE KINASE-RELATED"/>
    <property type="match status" value="1"/>
</dbReference>
<dbReference type="FunFam" id="3.30.63.10:FF:000005">
    <property type="entry name" value="Guanylate kinase"/>
    <property type="match status" value="1"/>
</dbReference>
<gene>
    <name evidence="13 15" type="primary">gmk</name>
    <name evidence="15" type="ordered locus">GAU_1689</name>
</gene>
<dbReference type="Gene3D" id="3.30.63.10">
    <property type="entry name" value="Guanylate Kinase phosphate binding domain"/>
    <property type="match status" value="1"/>
</dbReference>
<evidence type="ECO:0000256" key="12">
    <source>
        <dbReference type="ARBA" id="ARBA00048594"/>
    </source>
</evidence>
<protein>
    <recommendedName>
        <fullName evidence="5 13">Guanylate kinase</fullName>
        <ecNumber evidence="4 13">2.7.4.8</ecNumber>
    </recommendedName>
    <alternativeName>
        <fullName evidence="11 13">GMP kinase</fullName>
    </alternativeName>
</protein>
<dbReference type="InterPro" id="IPR017665">
    <property type="entry name" value="Guanylate_kinase"/>
</dbReference>
<name>C1A921_GEMAT</name>
<keyword evidence="8 13" id="KW-0547">Nucleotide-binding</keyword>